<dbReference type="AlphaFoldDB" id="A0A0B7NDB3"/>
<gene>
    <name evidence="3" type="primary">PARPA_07521.1 scaffold 28415</name>
</gene>
<organism evidence="3 4">
    <name type="scientific">Parasitella parasitica</name>
    <dbReference type="NCBI Taxonomy" id="35722"/>
    <lineage>
        <taxon>Eukaryota</taxon>
        <taxon>Fungi</taxon>
        <taxon>Fungi incertae sedis</taxon>
        <taxon>Mucoromycota</taxon>
        <taxon>Mucoromycotina</taxon>
        <taxon>Mucoromycetes</taxon>
        <taxon>Mucorales</taxon>
        <taxon>Mucorineae</taxon>
        <taxon>Mucoraceae</taxon>
        <taxon>Parasitella</taxon>
    </lineage>
</organism>
<name>A0A0B7NDB3_9FUNG</name>
<evidence type="ECO:0000256" key="2">
    <source>
        <dbReference type="SAM" id="MobiDB-lite"/>
    </source>
</evidence>
<reference evidence="3 4" key="1">
    <citation type="submission" date="2014-09" db="EMBL/GenBank/DDBJ databases">
        <authorList>
            <person name="Ellenberger Sabrina"/>
        </authorList>
    </citation>
    <scope>NUCLEOTIDE SEQUENCE [LARGE SCALE GENOMIC DNA]</scope>
    <source>
        <strain evidence="3 4">CBS 412.66</strain>
    </source>
</reference>
<dbReference type="EMBL" id="LN729787">
    <property type="protein sequence ID" value="CEP13442.1"/>
    <property type="molecule type" value="Genomic_DNA"/>
</dbReference>
<dbReference type="PANTHER" id="PTHR13245">
    <property type="entry name" value="RRP15-LIKE PROTEIN"/>
    <property type="match status" value="1"/>
</dbReference>
<accession>A0A0B7NDB3</accession>
<dbReference type="InterPro" id="IPR012459">
    <property type="entry name" value="Rrp15"/>
</dbReference>
<dbReference type="Pfam" id="PF07890">
    <property type="entry name" value="Rrp15p"/>
    <property type="match status" value="1"/>
</dbReference>
<feature type="compositionally biased region" description="Basic residues" evidence="2">
    <location>
        <begin position="29"/>
        <end position="38"/>
    </location>
</feature>
<dbReference type="OrthoDB" id="20949at2759"/>
<feature type="compositionally biased region" description="Acidic residues" evidence="2">
    <location>
        <begin position="83"/>
        <end position="113"/>
    </location>
</feature>
<evidence type="ECO:0000313" key="4">
    <source>
        <dbReference type="Proteomes" id="UP000054107"/>
    </source>
</evidence>
<sequence length="261" mass="29120">MAAKKQVKKQQIVEKKAGNRNTGAASPKKVIKRVRIQKKPQDIVESASSESSADEEEKENEEEDEDEVKEESSAMDIDHDTDSGDDGEADDDNEDEGDDTDDDDEFDGDEMELEAGTKQPKKFSSEAFSDAMTKILASTLTGSDKKQPILARSKGLERKIEDEKLDYKARKIMSAEKKALKEKGRVIPDFTTFEYEKRLRKVATRGVVKLFNAIRVQQKVTEVAVQNAAETRKTFAAVEKAKSVSTMSKSSFLDLLKTGQK</sequence>
<feature type="compositionally biased region" description="Acidic residues" evidence="2">
    <location>
        <begin position="52"/>
        <end position="69"/>
    </location>
</feature>
<dbReference type="GO" id="GO:0000460">
    <property type="term" value="P:maturation of 5.8S rRNA"/>
    <property type="evidence" value="ECO:0007669"/>
    <property type="project" value="TreeGrafter"/>
</dbReference>
<proteinExistence type="inferred from homology"/>
<dbReference type="Proteomes" id="UP000054107">
    <property type="component" value="Unassembled WGS sequence"/>
</dbReference>
<evidence type="ECO:0008006" key="5">
    <source>
        <dbReference type="Google" id="ProtNLM"/>
    </source>
</evidence>
<dbReference type="GO" id="GO:0000470">
    <property type="term" value="P:maturation of LSU-rRNA"/>
    <property type="evidence" value="ECO:0007669"/>
    <property type="project" value="TreeGrafter"/>
</dbReference>
<keyword evidence="4" id="KW-1185">Reference proteome</keyword>
<dbReference type="PANTHER" id="PTHR13245:SF14">
    <property type="entry name" value="RRP15-LIKE PROTEIN"/>
    <property type="match status" value="1"/>
</dbReference>
<dbReference type="GO" id="GO:0030687">
    <property type="term" value="C:preribosome, large subunit precursor"/>
    <property type="evidence" value="ECO:0007669"/>
    <property type="project" value="TreeGrafter"/>
</dbReference>
<comment type="similarity">
    <text evidence="1">Belongs to the RRP15 family.</text>
</comment>
<dbReference type="STRING" id="35722.A0A0B7NDB3"/>
<evidence type="ECO:0000313" key="3">
    <source>
        <dbReference type="EMBL" id="CEP13442.1"/>
    </source>
</evidence>
<protein>
    <recommendedName>
        <fullName evidence="5">Rrp15p-domain-containing protein</fullName>
    </recommendedName>
</protein>
<feature type="region of interest" description="Disordered" evidence="2">
    <location>
        <begin position="1"/>
        <end position="125"/>
    </location>
</feature>
<evidence type="ECO:0000256" key="1">
    <source>
        <dbReference type="ARBA" id="ARBA00007462"/>
    </source>
</evidence>
<feature type="compositionally biased region" description="Basic and acidic residues" evidence="2">
    <location>
        <begin position="70"/>
        <end position="82"/>
    </location>
</feature>